<proteinExistence type="predicted"/>
<evidence type="ECO:0000256" key="1">
    <source>
        <dbReference type="ARBA" id="ARBA00022448"/>
    </source>
</evidence>
<dbReference type="InterPro" id="IPR003439">
    <property type="entry name" value="ABC_transporter-like_ATP-bd"/>
</dbReference>
<protein>
    <submittedName>
        <fullName evidence="4">ATP-binding cassette domain-containing protein</fullName>
    </submittedName>
</protein>
<dbReference type="EMBL" id="SSNT01000003">
    <property type="protein sequence ID" value="THF82026.1"/>
    <property type="molecule type" value="Genomic_DNA"/>
</dbReference>
<gene>
    <name evidence="4" type="ORF">E6W99_05105</name>
</gene>
<dbReference type="GO" id="GO:0005524">
    <property type="term" value="F:ATP binding"/>
    <property type="evidence" value="ECO:0007669"/>
    <property type="project" value="UniProtKB-KW"/>
</dbReference>
<accession>A0A4S4C2T9</accession>
<evidence type="ECO:0000256" key="2">
    <source>
        <dbReference type="ARBA" id="ARBA00022741"/>
    </source>
</evidence>
<keyword evidence="1" id="KW-0813">Transport</keyword>
<reference evidence="4 5" key="1">
    <citation type="submission" date="2019-04" db="EMBL/GenBank/DDBJ databases">
        <title>Bacillus sediminilitoris sp. nov., isolated from a tidal flat sediment on the East China Sea.</title>
        <authorList>
            <person name="Wei Y."/>
            <person name="Mao H."/>
            <person name="Fang J."/>
        </authorList>
    </citation>
    <scope>NUCLEOTIDE SEQUENCE [LARGE SCALE GENOMIC DNA]</scope>
    <source>
        <strain evidence="4 5">DSL-17</strain>
    </source>
</reference>
<evidence type="ECO:0000313" key="4">
    <source>
        <dbReference type="EMBL" id="THF82026.1"/>
    </source>
</evidence>
<keyword evidence="3 4" id="KW-0067">ATP-binding</keyword>
<evidence type="ECO:0000256" key="3">
    <source>
        <dbReference type="ARBA" id="ARBA00022840"/>
    </source>
</evidence>
<name>A0A4S4C2T9_9BACI</name>
<dbReference type="SUPFAM" id="SSF52540">
    <property type="entry name" value="P-loop containing nucleoside triphosphate hydrolases"/>
    <property type="match status" value="1"/>
</dbReference>
<dbReference type="Gene3D" id="3.40.50.300">
    <property type="entry name" value="P-loop containing nucleotide triphosphate hydrolases"/>
    <property type="match status" value="1"/>
</dbReference>
<sequence>MLEIKNLKKTINGNYVLKDINLKLTHGEIFGLLSRNGSGKTTLLRCKQFNKLMKAIFCLKMFQLSNIRLLKENVIFMPVQNSFYDRYTYKH</sequence>
<dbReference type="AlphaFoldDB" id="A0A4S4C2T9"/>
<comment type="caution">
    <text evidence="4">The sequence shown here is derived from an EMBL/GenBank/DDBJ whole genome shotgun (WGS) entry which is preliminary data.</text>
</comment>
<dbReference type="PANTHER" id="PTHR42939">
    <property type="entry name" value="ABC TRANSPORTER ATP-BINDING PROTEIN ALBC-RELATED"/>
    <property type="match status" value="1"/>
</dbReference>
<dbReference type="Proteomes" id="UP000310334">
    <property type="component" value="Unassembled WGS sequence"/>
</dbReference>
<dbReference type="Pfam" id="PF00005">
    <property type="entry name" value="ABC_tran"/>
    <property type="match status" value="1"/>
</dbReference>
<dbReference type="OrthoDB" id="9804819at2"/>
<evidence type="ECO:0000313" key="5">
    <source>
        <dbReference type="Proteomes" id="UP000310334"/>
    </source>
</evidence>
<organism evidence="4 5">
    <name type="scientific">Metabacillus sediminilitoris</name>
    <dbReference type="NCBI Taxonomy" id="2567941"/>
    <lineage>
        <taxon>Bacteria</taxon>
        <taxon>Bacillati</taxon>
        <taxon>Bacillota</taxon>
        <taxon>Bacilli</taxon>
        <taxon>Bacillales</taxon>
        <taxon>Bacillaceae</taxon>
        <taxon>Metabacillus</taxon>
    </lineage>
</organism>
<dbReference type="GO" id="GO:0016887">
    <property type="term" value="F:ATP hydrolysis activity"/>
    <property type="evidence" value="ECO:0007669"/>
    <property type="project" value="InterPro"/>
</dbReference>
<dbReference type="PANTHER" id="PTHR42939:SF1">
    <property type="entry name" value="ABC TRANSPORTER ATP-BINDING PROTEIN ALBC-RELATED"/>
    <property type="match status" value="1"/>
</dbReference>
<dbReference type="InterPro" id="IPR027417">
    <property type="entry name" value="P-loop_NTPase"/>
</dbReference>
<dbReference type="InterPro" id="IPR051782">
    <property type="entry name" value="ABC_Transporter_VariousFunc"/>
</dbReference>
<keyword evidence="2" id="KW-0547">Nucleotide-binding</keyword>
<keyword evidence="5" id="KW-1185">Reference proteome</keyword>